<evidence type="ECO:0000313" key="11">
    <source>
        <dbReference type="Proteomes" id="UP000655868"/>
    </source>
</evidence>
<proteinExistence type="inferred from homology"/>
<reference evidence="10" key="1">
    <citation type="submission" date="2020-12" db="EMBL/GenBank/DDBJ databases">
        <title>Antrihabitans popcorni sp. nov. and Antrihabitans auranticaus sp. nov., isolated from a larva cave.</title>
        <authorList>
            <person name="Lee S.D."/>
            <person name="Kim I.S."/>
        </authorList>
    </citation>
    <scope>NUCLEOTIDE SEQUENCE</scope>
    <source>
        <strain evidence="10">YC3-6</strain>
    </source>
</reference>
<dbReference type="InterPro" id="IPR029045">
    <property type="entry name" value="ClpP/crotonase-like_dom_sf"/>
</dbReference>
<evidence type="ECO:0000256" key="8">
    <source>
        <dbReference type="ARBA" id="ARBA00039456"/>
    </source>
</evidence>
<dbReference type="GO" id="GO:0004300">
    <property type="term" value="F:enoyl-CoA hydratase activity"/>
    <property type="evidence" value="ECO:0007669"/>
    <property type="project" value="UniProtKB-EC"/>
</dbReference>
<dbReference type="Pfam" id="PF00378">
    <property type="entry name" value="ECH_1"/>
    <property type="match status" value="1"/>
</dbReference>
<protein>
    <recommendedName>
        <fullName evidence="8">Probable enoyl-CoA hydratase EchA17</fullName>
        <ecNumber evidence="3">4.2.1.17</ecNumber>
    </recommendedName>
    <alternativeName>
        <fullName evidence="9">Probable enoyl-CoA hydratase echA17</fullName>
    </alternativeName>
</protein>
<evidence type="ECO:0000256" key="9">
    <source>
        <dbReference type="ARBA" id="ARBA00073436"/>
    </source>
</evidence>
<evidence type="ECO:0000256" key="1">
    <source>
        <dbReference type="ARBA" id="ARBA00002994"/>
    </source>
</evidence>
<gene>
    <name evidence="10" type="ORF">JGU71_04790</name>
</gene>
<dbReference type="FunFam" id="3.90.226.10:FF:000009">
    <property type="entry name" value="Carnitinyl-CoA dehydratase"/>
    <property type="match status" value="1"/>
</dbReference>
<evidence type="ECO:0000256" key="3">
    <source>
        <dbReference type="ARBA" id="ARBA00012076"/>
    </source>
</evidence>
<dbReference type="FunFam" id="1.10.12.10:FF:000001">
    <property type="entry name" value="Probable enoyl-CoA hydratase, mitochondrial"/>
    <property type="match status" value="1"/>
</dbReference>
<organism evidence="10 11">
    <name type="scientific">Antrihabitans stalagmiti</name>
    <dbReference type="NCBI Taxonomy" id="2799499"/>
    <lineage>
        <taxon>Bacteria</taxon>
        <taxon>Bacillati</taxon>
        <taxon>Actinomycetota</taxon>
        <taxon>Actinomycetes</taxon>
        <taxon>Mycobacteriales</taxon>
        <taxon>Nocardiaceae</taxon>
        <taxon>Antrihabitans</taxon>
    </lineage>
</organism>
<keyword evidence="5" id="KW-0456">Lyase</keyword>
<evidence type="ECO:0000256" key="7">
    <source>
        <dbReference type="ARBA" id="ARBA00023717"/>
    </source>
</evidence>
<comment type="caution">
    <text evidence="10">The sequence shown here is derived from an EMBL/GenBank/DDBJ whole genome shotgun (WGS) entry which is preliminary data.</text>
</comment>
<evidence type="ECO:0000256" key="2">
    <source>
        <dbReference type="ARBA" id="ARBA00005254"/>
    </source>
</evidence>
<dbReference type="SUPFAM" id="SSF52096">
    <property type="entry name" value="ClpP/crotonase"/>
    <property type="match status" value="1"/>
</dbReference>
<dbReference type="InterPro" id="IPR001753">
    <property type="entry name" value="Enoyl-CoA_hydra/iso"/>
</dbReference>
<dbReference type="CDD" id="cd06558">
    <property type="entry name" value="crotonase-like"/>
    <property type="match status" value="1"/>
</dbReference>
<dbReference type="Proteomes" id="UP000655868">
    <property type="component" value="Unassembled WGS sequence"/>
</dbReference>
<dbReference type="RefSeq" id="WP_199702922.1">
    <property type="nucleotide sequence ID" value="NZ_JAEMNV010000002.1"/>
</dbReference>
<keyword evidence="4" id="KW-0443">Lipid metabolism</keyword>
<name>A0A934NN14_9NOCA</name>
<evidence type="ECO:0000313" key="10">
    <source>
        <dbReference type="EMBL" id="MBJ8338194.1"/>
    </source>
</evidence>
<dbReference type="AlphaFoldDB" id="A0A934NN14"/>
<comment type="catalytic activity">
    <reaction evidence="7">
        <text>a 4-saturated-(3S)-3-hydroxyacyl-CoA = a (3E)-enoyl-CoA + H2O</text>
        <dbReference type="Rhea" id="RHEA:20724"/>
        <dbReference type="ChEBI" id="CHEBI:15377"/>
        <dbReference type="ChEBI" id="CHEBI:58521"/>
        <dbReference type="ChEBI" id="CHEBI:137480"/>
        <dbReference type="EC" id="4.2.1.17"/>
    </reaction>
</comment>
<accession>A0A934NN14</accession>
<dbReference type="Gene3D" id="3.90.226.10">
    <property type="entry name" value="2-enoyl-CoA Hydratase, Chain A, domain 1"/>
    <property type="match status" value="1"/>
</dbReference>
<dbReference type="GO" id="GO:0006635">
    <property type="term" value="P:fatty acid beta-oxidation"/>
    <property type="evidence" value="ECO:0007669"/>
    <property type="project" value="TreeGrafter"/>
</dbReference>
<dbReference type="PANTHER" id="PTHR11941:SF169">
    <property type="entry name" value="(7AS)-7A-METHYL-1,5-DIOXO-2,3,5,6,7,7A-HEXAHYDRO-1H-INDENE-CARBOXYL-COA HYDROLASE"/>
    <property type="match status" value="1"/>
</dbReference>
<dbReference type="Gene3D" id="1.10.12.10">
    <property type="entry name" value="Lyase 2-enoyl-coa Hydratase, Chain A, domain 2"/>
    <property type="match status" value="1"/>
</dbReference>
<dbReference type="EMBL" id="JAEMNV010000002">
    <property type="protein sequence ID" value="MBJ8338194.1"/>
    <property type="molecule type" value="Genomic_DNA"/>
</dbReference>
<comment type="similarity">
    <text evidence="2">Belongs to the enoyl-CoA hydratase/isomerase family.</text>
</comment>
<keyword evidence="11" id="KW-1185">Reference proteome</keyword>
<evidence type="ECO:0000256" key="6">
    <source>
        <dbReference type="ARBA" id="ARBA00023709"/>
    </source>
</evidence>
<dbReference type="EC" id="4.2.1.17" evidence="3"/>
<dbReference type="PANTHER" id="PTHR11941">
    <property type="entry name" value="ENOYL-COA HYDRATASE-RELATED"/>
    <property type="match status" value="1"/>
</dbReference>
<comment type="catalytic activity">
    <reaction evidence="6">
        <text>a (3S)-3-hydroxyacyl-CoA = a (2E)-enoyl-CoA + H2O</text>
        <dbReference type="Rhea" id="RHEA:16105"/>
        <dbReference type="ChEBI" id="CHEBI:15377"/>
        <dbReference type="ChEBI" id="CHEBI:57318"/>
        <dbReference type="ChEBI" id="CHEBI:58856"/>
        <dbReference type="EC" id="4.2.1.17"/>
    </reaction>
</comment>
<evidence type="ECO:0000256" key="4">
    <source>
        <dbReference type="ARBA" id="ARBA00023098"/>
    </source>
</evidence>
<sequence length="259" mass="26433">MAEFVTLEVADGIGTITIARPPVNALSLQVHRELVASARQANSNADIRAVIVYGGEKVFAAGDDVKEMAELSAGEMALLAGDIQAALGAIATITQPTVAAISGYALGGGLEVALGADRRIVGDNVKLGLPEILLGVIPGGGGTQRLARLIGPSKAKDLIFTGRFVDADEALAIGLVDEVVAPDEVYNAARAWAQQFVGGPAKALAAAKSAIDDGLATDLESGLAIERRAFADLFATKDVGIGLQSFVANGPGRAEFTGE</sequence>
<evidence type="ECO:0000256" key="5">
    <source>
        <dbReference type="ARBA" id="ARBA00023239"/>
    </source>
</evidence>
<comment type="function">
    <text evidence="1">Could possibly oxidize fatty acids using specific components.</text>
</comment>
<dbReference type="InterPro" id="IPR014748">
    <property type="entry name" value="Enoyl-CoA_hydra_C"/>
</dbReference>